<feature type="transmembrane region" description="Helical" evidence="1">
    <location>
        <begin position="30"/>
        <end position="55"/>
    </location>
</feature>
<dbReference type="EMBL" id="CP061538">
    <property type="protein sequence ID" value="QNV40373.1"/>
    <property type="molecule type" value="Genomic_DNA"/>
</dbReference>
<protein>
    <submittedName>
        <fullName evidence="2">PGPGW domain-containing protein</fullName>
    </submittedName>
</protein>
<dbReference type="AlphaFoldDB" id="A0A7H2BL27"/>
<dbReference type="KEGG" id="rama:IDM48_02840"/>
<keyword evidence="1" id="KW-0472">Membrane</keyword>
<evidence type="ECO:0000313" key="3">
    <source>
        <dbReference type="Proteomes" id="UP000516421"/>
    </source>
</evidence>
<evidence type="ECO:0000313" key="2">
    <source>
        <dbReference type="EMBL" id="QNV40373.1"/>
    </source>
</evidence>
<dbReference type="RefSeq" id="WP_190617948.1">
    <property type="nucleotide sequence ID" value="NZ_CP061538.1"/>
</dbReference>
<dbReference type="Pfam" id="PF09656">
    <property type="entry name" value="PGPGW"/>
    <property type="match status" value="1"/>
</dbReference>
<proteinExistence type="predicted"/>
<dbReference type="InterPro" id="IPR019099">
    <property type="entry name" value="Uncharacterised_PGPGW_TM"/>
</dbReference>
<gene>
    <name evidence="2" type="ORF">IDM48_02840</name>
</gene>
<accession>A0A7H2BL27</accession>
<evidence type="ECO:0000256" key="1">
    <source>
        <dbReference type="SAM" id="Phobius"/>
    </source>
</evidence>
<keyword evidence="1" id="KW-0812">Transmembrane</keyword>
<reference evidence="2 3" key="1">
    <citation type="submission" date="2020-09" db="EMBL/GenBank/DDBJ databases">
        <title>Investigation of environmental microbe.</title>
        <authorList>
            <person name="Ou Y."/>
            <person name="Kang Q."/>
        </authorList>
    </citation>
    <scope>NUCLEOTIDE SEQUENCE [LARGE SCALE GENOMIC DNA]</scope>
    <source>
        <strain evidence="2 3">KJZ-9</strain>
    </source>
</reference>
<name>A0A7H2BL27_9MICC</name>
<dbReference type="Proteomes" id="UP000516421">
    <property type="component" value="Chromosome"/>
</dbReference>
<organism evidence="2 3">
    <name type="scientific">Rothia amarae</name>
    <dbReference type="NCBI Taxonomy" id="169480"/>
    <lineage>
        <taxon>Bacteria</taxon>
        <taxon>Bacillati</taxon>
        <taxon>Actinomycetota</taxon>
        <taxon>Actinomycetes</taxon>
        <taxon>Micrococcales</taxon>
        <taxon>Micrococcaceae</taxon>
        <taxon>Rothia</taxon>
    </lineage>
</organism>
<sequence length="133" mass="15446">MALDREIAGSESGRLHGAMARMRAFMAHHLLLLMFYRLLVITLGFLLLVAGLVMLVTPGPGWLFIFLGMGLWGTEFHWAHRLNTWGKAKVLNIWREITTQAEKRNQKKQNARWLKFGRQNHFCPTGEHYHEHP</sequence>
<keyword evidence="1" id="KW-1133">Transmembrane helix</keyword>
<keyword evidence="3" id="KW-1185">Reference proteome</keyword>
<feature type="transmembrane region" description="Helical" evidence="1">
    <location>
        <begin position="61"/>
        <end position="79"/>
    </location>
</feature>